<proteinExistence type="inferred from homology"/>
<dbReference type="InterPro" id="IPR007612">
    <property type="entry name" value="LOR"/>
</dbReference>
<sequence>MACSLSHTDYEVEDLVQKLIDEDKGRQNAILDLALQFKNSCKAKDDIRNAYEKCTDISQERRTLIDTFLKEVEESLRETLEEQAMDEKKREETIGQKQADDDEFFLKFREYNLDIDDSDLHLTHVLRSSSSACVEPSSSTPSPVRIIPDPAGTQSKQLKENIFILDSDGALMSTQEYMQKVVEDVNEDDDFNSGAWISATNYVISTGGTLTGCLGDINNFLKKRKLDQVVAIVKSCSPNYFGDLNVTMKDLSCTVRGTVHYKVLDVGSYGNDITVGTPMILANTSLDVFLGYNEKESVCDYKVKGSWFDRSCTIYAGESTHIVAQMHKKHTVQSIALGKDTFAVTVYPNVDYAFIVALVVILHEINKQKNDVE</sequence>
<evidence type="ECO:0000256" key="2">
    <source>
        <dbReference type="SAM" id="MobiDB-lite"/>
    </source>
</evidence>
<accession>A0A6L2P4Y6</accession>
<comment type="similarity">
    <text evidence="1">Belongs to the LOR family.</text>
</comment>
<dbReference type="SUPFAM" id="SSF54518">
    <property type="entry name" value="Tubby C-terminal domain-like"/>
    <property type="match status" value="1"/>
</dbReference>
<organism evidence="3">
    <name type="scientific">Tanacetum cinerariifolium</name>
    <name type="common">Dalmatian daisy</name>
    <name type="synonym">Chrysanthemum cinerariifolium</name>
    <dbReference type="NCBI Taxonomy" id="118510"/>
    <lineage>
        <taxon>Eukaryota</taxon>
        <taxon>Viridiplantae</taxon>
        <taxon>Streptophyta</taxon>
        <taxon>Embryophyta</taxon>
        <taxon>Tracheophyta</taxon>
        <taxon>Spermatophyta</taxon>
        <taxon>Magnoliopsida</taxon>
        <taxon>eudicotyledons</taxon>
        <taxon>Gunneridae</taxon>
        <taxon>Pentapetalae</taxon>
        <taxon>asterids</taxon>
        <taxon>campanulids</taxon>
        <taxon>Asterales</taxon>
        <taxon>Asteraceae</taxon>
        <taxon>Asteroideae</taxon>
        <taxon>Anthemideae</taxon>
        <taxon>Anthemidinae</taxon>
        <taxon>Tanacetum</taxon>
    </lineage>
</organism>
<dbReference type="Gene3D" id="2.40.160.200">
    <property type="entry name" value="LURP1-related"/>
    <property type="match status" value="1"/>
</dbReference>
<dbReference type="PANTHER" id="PTHR31087">
    <property type="match status" value="1"/>
</dbReference>
<feature type="region of interest" description="Disordered" evidence="2">
    <location>
        <begin position="132"/>
        <end position="151"/>
    </location>
</feature>
<dbReference type="InterPro" id="IPR025659">
    <property type="entry name" value="Tubby-like_C"/>
</dbReference>
<dbReference type="PANTHER" id="PTHR31087:SF58">
    <property type="entry name" value="OS07G0230700 PROTEIN"/>
    <property type="match status" value="1"/>
</dbReference>
<dbReference type="Pfam" id="PF04525">
    <property type="entry name" value="LOR"/>
    <property type="match status" value="1"/>
</dbReference>
<protein>
    <recommendedName>
        <fullName evidence="4">Protein LURP-one-related 15-like</fullName>
    </recommendedName>
</protein>
<dbReference type="GO" id="GO:0000725">
    <property type="term" value="P:recombinational repair"/>
    <property type="evidence" value="ECO:0007669"/>
    <property type="project" value="InterPro"/>
</dbReference>
<name>A0A6L2P4Y6_TANCI</name>
<feature type="compositionally biased region" description="Low complexity" evidence="2">
    <location>
        <begin position="132"/>
        <end position="142"/>
    </location>
</feature>
<evidence type="ECO:0008006" key="4">
    <source>
        <dbReference type="Google" id="ProtNLM"/>
    </source>
</evidence>
<comment type="caution">
    <text evidence="3">The sequence shown here is derived from an EMBL/GenBank/DDBJ whole genome shotgun (WGS) entry which is preliminary data.</text>
</comment>
<dbReference type="InterPro" id="IPR038595">
    <property type="entry name" value="LOR_sf"/>
</dbReference>
<dbReference type="AlphaFoldDB" id="A0A6L2P4Y6"/>
<reference evidence="3" key="1">
    <citation type="journal article" date="2019" name="Sci. Rep.">
        <title>Draft genome of Tanacetum cinerariifolium, the natural source of mosquito coil.</title>
        <authorList>
            <person name="Yamashiro T."/>
            <person name="Shiraishi A."/>
            <person name="Satake H."/>
            <person name="Nakayama K."/>
        </authorList>
    </citation>
    <scope>NUCLEOTIDE SEQUENCE</scope>
</reference>
<gene>
    <name evidence="3" type="ORF">Tci_065469</name>
</gene>
<evidence type="ECO:0000256" key="1">
    <source>
        <dbReference type="ARBA" id="ARBA00005437"/>
    </source>
</evidence>
<dbReference type="EMBL" id="BKCJ010010866">
    <property type="protein sequence ID" value="GEU93491.1"/>
    <property type="molecule type" value="Genomic_DNA"/>
</dbReference>
<evidence type="ECO:0000313" key="3">
    <source>
        <dbReference type="EMBL" id="GEU93491.1"/>
    </source>
</evidence>